<proteinExistence type="predicted"/>
<keyword evidence="1 4" id="KW-0349">Heme</keyword>
<protein>
    <submittedName>
        <fullName evidence="6">p-cresol methylhydroxylase</fullName>
    </submittedName>
</protein>
<organism evidence="6 7">
    <name type="scientific">SAR86 cluster bacterium</name>
    <dbReference type="NCBI Taxonomy" id="2030880"/>
    <lineage>
        <taxon>Bacteria</taxon>
        <taxon>Pseudomonadati</taxon>
        <taxon>Pseudomonadota</taxon>
        <taxon>Gammaproteobacteria</taxon>
        <taxon>SAR86 cluster</taxon>
    </lineage>
</organism>
<dbReference type="Gene3D" id="1.10.760.10">
    <property type="entry name" value="Cytochrome c-like domain"/>
    <property type="match status" value="1"/>
</dbReference>
<evidence type="ECO:0000256" key="2">
    <source>
        <dbReference type="ARBA" id="ARBA00022723"/>
    </source>
</evidence>
<dbReference type="EMBL" id="NVWI01000015">
    <property type="protein sequence ID" value="PCJ39415.1"/>
    <property type="molecule type" value="Genomic_DNA"/>
</dbReference>
<evidence type="ECO:0000259" key="5">
    <source>
        <dbReference type="PROSITE" id="PS51007"/>
    </source>
</evidence>
<feature type="domain" description="Cytochrome c" evidence="5">
    <location>
        <begin position="11"/>
        <end position="100"/>
    </location>
</feature>
<dbReference type="GO" id="GO:0020037">
    <property type="term" value="F:heme binding"/>
    <property type="evidence" value="ECO:0007669"/>
    <property type="project" value="InterPro"/>
</dbReference>
<evidence type="ECO:0000313" key="7">
    <source>
        <dbReference type="Proteomes" id="UP000228987"/>
    </source>
</evidence>
<dbReference type="GO" id="GO:0046872">
    <property type="term" value="F:metal ion binding"/>
    <property type="evidence" value="ECO:0007669"/>
    <property type="project" value="UniProtKB-KW"/>
</dbReference>
<dbReference type="InterPro" id="IPR036909">
    <property type="entry name" value="Cyt_c-like_dom_sf"/>
</dbReference>
<keyword evidence="3 4" id="KW-0408">Iron</keyword>
<dbReference type="GO" id="GO:0009055">
    <property type="term" value="F:electron transfer activity"/>
    <property type="evidence" value="ECO:0007669"/>
    <property type="project" value="InterPro"/>
</dbReference>
<dbReference type="Pfam" id="PF13442">
    <property type="entry name" value="Cytochrome_CBB3"/>
    <property type="match status" value="1"/>
</dbReference>
<evidence type="ECO:0000313" key="6">
    <source>
        <dbReference type="EMBL" id="PCJ39415.1"/>
    </source>
</evidence>
<evidence type="ECO:0000256" key="4">
    <source>
        <dbReference type="PROSITE-ProRule" id="PRU00433"/>
    </source>
</evidence>
<accession>A0A2A5C760</accession>
<gene>
    <name evidence="6" type="ORF">COA71_13945</name>
</gene>
<keyword evidence="2 4" id="KW-0479">Metal-binding</keyword>
<reference evidence="7" key="1">
    <citation type="submission" date="2017-08" db="EMBL/GenBank/DDBJ databases">
        <title>A dynamic microbial community with high functional redundancy inhabits the cold, oxic subseafloor aquifer.</title>
        <authorList>
            <person name="Tully B.J."/>
            <person name="Wheat C.G."/>
            <person name="Glazer B.T."/>
            <person name="Huber J.A."/>
        </authorList>
    </citation>
    <scope>NUCLEOTIDE SEQUENCE [LARGE SCALE GENOMIC DNA]</scope>
</reference>
<dbReference type="SUPFAM" id="SSF46626">
    <property type="entry name" value="Cytochrome c"/>
    <property type="match status" value="1"/>
</dbReference>
<dbReference type="InterPro" id="IPR009056">
    <property type="entry name" value="Cyt_c-like_dom"/>
</dbReference>
<evidence type="ECO:0000256" key="1">
    <source>
        <dbReference type="ARBA" id="ARBA00022617"/>
    </source>
</evidence>
<name>A0A2A5C760_9GAMM</name>
<dbReference type="AlphaFoldDB" id="A0A2A5C760"/>
<dbReference type="Proteomes" id="UP000228987">
    <property type="component" value="Unassembled WGS sequence"/>
</dbReference>
<sequence>MVSGSLFAADDQLADGKEQFEYWCATCHSPNLYRGNYLPGTASLLEKYNGQVPAALEQRTDLVAEYVKVVIRHGSEGMPSFRKTEISDSQMEDIAAYLSR</sequence>
<evidence type="ECO:0000256" key="3">
    <source>
        <dbReference type="ARBA" id="ARBA00023004"/>
    </source>
</evidence>
<dbReference type="PROSITE" id="PS51007">
    <property type="entry name" value="CYTC"/>
    <property type="match status" value="1"/>
</dbReference>
<comment type="caution">
    <text evidence="6">The sequence shown here is derived from an EMBL/GenBank/DDBJ whole genome shotgun (WGS) entry which is preliminary data.</text>
</comment>